<protein>
    <submittedName>
        <fullName evidence="3">Uncharacterized protein</fullName>
    </submittedName>
</protein>
<dbReference type="AlphaFoldDB" id="A0A8B6EBC7"/>
<accession>A0A8B6EBC7</accession>
<gene>
    <name evidence="3" type="ORF">MGAL_10B038118</name>
</gene>
<dbReference type="PANTHER" id="PTHR31214">
    <property type="entry name" value="PROTEIN FAM221A-RELATED"/>
    <property type="match status" value="1"/>
</dbReference>
<dbReference type="OrthoDB" id="196393at2759"/>
<evidence type="ECO:0000313" key="4">
    <source>
        <dbReference type="Proteomes" id="UP000596742"/>
    </source>
</evidence>
<feature type="compositionally biased region" description="Polar residues" evidence="2">
    <location>
        <begin position="192"/>
        <end position="201"/>
    </location>
</feature>
<dbReference type="Pfam" id="PF14753">
    <property type="entry name" value="FAM221"/>
    <property type="match status" value="1"/>
</dbReference>
<feature type="compositionally biased region" description="Low complexity" evidence="2">
    <location>
        <begin position="19"/>
        <end position="29"/>
    </location>
</feature>
<dbReference type="Proteomes" id="UP000596742">
    <property type="component" value="Unassembled WGS sequence"/>
</dbReference>
<evidence type="ECO:0000256" key="2">
    <source>
        <dbReference type="SAM" id="MobiDB-lite"/>
    </source>
</evidence>
<proteinExistence type="inferred from homology"/>
<sequence length="222" mass="23980">MSKQPVPKTTGTKPKQTIGAGRASPAGRGAPSGRGSPAGRGAPSGRGKAVLPRGMQPIAMKKQDGMLVPEGYTMRKIEPAKNYDVVSFARAMNQDFAPRLKKLFDPEVEAALTAQKTGCSCGHFDSNFLCAACDNHWERHDTFFETEDIRRQDGLPVGTDYIPFAEMPDLRNIALTGDENDDSKYLALTQGEGSIPQSNRPMGNDTPVNFGGNKSGFKPVYD</sequence>
<dbReference type="InterPro" id="IPR026755">
    <property type="entry name" value="Fam221a/b"/>
</dbReference>
<comment type="similarity">
    <text evidence="1">Belongs to the FAM221 family.</text>
</comment>
<feature type="compositionally biased region" description="Polar residues" evidence="2">
    <location>
        <begin position="1"/>
        <end position="15"/>
    </location>
</feature>
<dbReference type="PANTHER" id="PTHR31214:SF3">
    <property type="entry name" value="PROTEIN FAM221B"/>
    <property type="match status" value="1"/>
</dbReference>
<evidence type="ECO:0000313" key="3">
    <source>
        <dbReference type="EMBL" id="VDI31052.1"/>
    </source>
</evidence>
<keyword evidence="4" id="KW-1185">Reference proteome</keyword>
<feature type="region of interest" description="Disordered" evidence="2">
    <location>
        <begin position="192"/>
        <end position="222"/>
    </location>
</feature>
<dbReference type="EMBL" id="UYJE01004758">
    <property type="protein sequence ID" value="VDI31052.1"/>
    <property type="molecule type" value="Genomic_DNA"/>
</dbReference>
<organism evidence="3 4">
    <name type="scientific">Mytilus galloprovincialis</name>
    <name type="common">Mediterranean mussel</name>
    <dbReference type="NCBI Taxonomy" id="29158"/>
    <lineage>
        <taxon>Eukaryota</taxon>
        <taxon>Metazoa</taxon>
        <taxon>Spiralia</taxon>
        <taxon>Lophotrochozoa</taxon>
        <taxon>Mollusca</taxon>
        <taxon>Bivalvia</taxon>
        <taxon>Autobranchia</taxon>
        <taxon>Pteriomorphia</taxon>
        <taxon>Mytilida</taxon>
        <taxon>Mytiloidea</taxon>
        <taxon>Mytilidae</taxon>
        <taxon>Mytilinae</taxon>
        <taxon>Mytilus</taxon>
    </lineage>
</organism>
<reference evidence="3" key="1">
    <citation type="submission" date="2018-11" db="EMBL/GenBank/DDBJ databases">
        <authorList>
            <person name="Alioto T."/>
            <person name="Alioto T."/>
        </authorList>
    </citation>
    <scope>NUCLEOTIDE SEQUENCE</scope>
</reference>
<name>A0A8B6EBC7_MYTGA</name>
<comment type="caution">
    <text evidence="3">The sequence shown here is derived from an EMBL/GenBank/DDBJ whole genome shotgun (WGS) entry which is preliminary data.</text>
</comment>
<feature type="compositionally biased region" description="Gly residues" evidence="2">
    <location>
        <begin position="30"/>
        <end position="44"/>
    </location>
</feature>
<evidence type="ECO:0000256" key="1">
    <source>
        <dbReference type="ARBA" id="ARBA00011026"/>
    </source>
</evidence>
<feature type="region of interest" description="Disordered" evidence="2">
    <location>
        <begin position="1"/>
        <end position="53"/>
    </location>
</feature>